<proteinExistence type="predicted"/>
<keyword evidence="8" id="KW-0325">Glycoprotein</keyword>
<dbReference type="InterPro" id="IPR001320">
    <property type="entry name" value="Iontro_rcpt_C"/>
</dbReference>
<feature type="transmembrane region" description="Helical" evidence="11">
    <location>
        <begin position="148"/>
        <end position="171"/>
    </location>
</feature>
<dbReference type="InterPro" id="IPR019594">
    <property type="entry name" value="Glu/Gly-bd"/>
</dbReference>
<dbReference type="Proteomes" id="UP000095280">
    <property type="component" value="Unplaced"/>
</dbReference>
<keyword evidence="9" id="KW-1071">Ligand-gated ion channel</keyword>
<evidence type="ECO:0000256" key="6">
    <source>
        <dbReference type="ARBA" id="ARBA00023136"/>
    </source>
</evidence>
<evidence type="ECO:0000256" key="5">
    <source>
        <dbReference type="ARBA" id="ARBA00023065"/>
    </source>
</evidence>
<evidence type="ECO:0000256" key="3">
    <source>
        <dbReference type="ARBA" id="ARBA00022692"/>
    </source>
</evidence>
<dbReference type="GO" id="GO:0016020">
    <property type="term" value="C:membrane"/>
    <property type="evidence" value="ECO:0007669"/>
    <property type="project" value="UniProtKB-SubCell"/>
</dbReference>
<dbReference type="SMART" id="SM00079">
    <property type="entry name" value="PBPe"/>
    <property type="match status" value="1"/>
</dbReference>
<dbReference type="SUPFAM" id="SSF53850">
    <property type="entry name" value="Periplasmic binding protein-like II"/>
    <property type="match status" value="1"/>
</dbReference>
<keyword evidence="7" id="KW-0675">Receptor</keyword>
<keyword evidence="2" id="KW-0813">Transport</keyword>
<protein>
    <submittedName>
        <fullName evidence="14">PBPe domain-containing protein</fullName>
    </submittedName>
</protein>
<evidence type="ECO:0000256" key="2">
    <source>
        <dbReference type="ARBA" id="ARBA00022448"/>
    </source>
</evidence>
<reference evidence="14" key="1">
    <citation type="submission" date="2016-11" db="UniProtKB">
        <authorList>
            <consortium name="WormBaseParasite"/>
        </authorList>
    </citation>
    <scope>IDENTIFICATION</scope>
</reference>
<evidence type="ECO:0000256" key="8">
    <source>
        <dbReference type="ARBA" id="ARBA00023180"/>
    </source>
</evidence>
<dbReference type="Gene3D" id="3.40.190.10">
    <property type="entry name" value="Periplasmic binding protein-like II"/>
    <property type="match status" value="2"/>
</dbReference>
<dbReference type="Gene3D" id="1.10.287.70">
    <property type="match status" value="1"/>
</dbReference>
<keyword evidence="5" id="KW-0406">Ion transport</keyword>
<evidence type="ECO:0000256" key="7">
    <source>
        <dbReference type="ARBA" id="ARBA00023170"/>
    </source>
</evidence>
<keyword evidence="6 11" id="KW-0472">Membrane</keyword>
<keyword evidence="13" id="KW-1185">Reference proteome</keyword>
<evidence type="ECO:0000259" key="12">
    <source>
        <dbReference type="SMART" id="SM00079"/>
    </source>
</evidence>
<keyword evidence="3 11" id="KW-0812">Transmembrane</keyword>
<dbReference type="GO" id="GO:0015276">
    <property type="term" value="F:ligand-gated monoatomic ion channel activity"/>
    <property type="evidence" value="ECO:0007669"/>
    <property type="project" value="InterPro"/>
</dbReference>
<evidence type="ECO:0000256" key="9">
    <source>
        <dbReference type="ARBA" id="ARBA00023286"/>
    </source>
</evidence>
<evidence type="ECO:0000313" key="14">
    <source>
        <dbReference type="WBParaSite" id="maker-unitig_19281-snap-gene-0.2-mRNA-1"/>
    </source>
</evidence>
<evidence type="ECO:0000256" key="11">
    <source>
        <dbReference type="SAM" id="Phobius"/>
    </source>
</evidence>
<dbReference type="AlphaFoldDB" id="A0A1I8F3N2"/>
<comment type="subcellular location">
    <subcellularLocation>
        <location evidence="1">Membrane</location>
        <topology evidence="1">Multi-pass membrane protein</topology>
    </subcellularLocation>
</comment>
<organism evidence="13 14">
    <name type="scientific">Macrostomum lignano</name>
    <dbReference type="NCBI Taxonomy" id="282301"/>
    <lineage>
        <taxon>Eukaryota</taxon>
        <taxon>Metazoa</taxon>
        <taxon>Spiralia</taxon>
        <taxon>Lophotrochozoa</taxon>
        <taxon>Platyhelminthes</taxon>
        <taxon>Rhabditophora</taxon>
        <taxon>Macrostomorpha</taxon>
        <taxon>Macrostomida</taxon>
        <taxon>Macrostomidae</taxon>
        <taxon>Macrostomum</taxon>
    </lineage>
</organism>
<keyword evidence="10" id="KW-0407">Ion channel</keyword>
<evidence type="ECO:0000256" key="10">
    <source>
        <dbReference type="ARBA" id="ARBA00023303"/>
    </source>
</evidence>
<dbReference type="InterPro" id="IPR015683">
    <property type="entry name" value="Ionotropic_Glu_rcpt"/>
</dbReference>
<name>A0A1I8F3N2_9PLAT</name>
<dbReference type="Pfam" id="PF00060">
    <property type="entry name" value="Lig_chan"/>
    <property type="match status" value="1"/>
</dbReference>
<accession>A0A1I8F3N2</accession>
<sequence length="265" mass="29342">VRHGRAALPVLGAAVPVELVLLMEPPVNGAVRWTGIVGDLSTGQADLAVAPMTITPERNLRVAFTKPFKYLGLTILVKRKPPTSSLGSFLQPFERTLWVLVGLSVHVVALVLYLLDRFSPLGRFKLARNQQGTDEEALNLSSAMVLGMVWAGFAMIIVASYTANLAAFLVLDRPGGHISGIDDVRKIQASPHLTPVPPQLRNPGNNFTFATVKNSPVEEYFKRQLEYATMTRTMDQDKKKYYDVQSAIDVSYFVRFLFCMLRSGY</sequence>
<dbReference type="Pfam" id="PF10613">
    <property type="entry name" value="Lig_chan-Glu_bd"/>
    <property type="match status" value="1"/>
</dbReference>
<dbReference type="WBParaSite" id="maker-unitig_19281-snap-gene-0.2-mRNA-1">
    <property type="protein sequence ID" value="maker-unitig_19281-snap-gene-0.2-mRNA-1"/>
    <property type="gene ID" value="maker-unitig_19281-snap-gene-0.2"/>
</dbReference>
<feature type="transmembrane region" description="Helical" evidence="11">
    <location>
        <begin position="97"/>
        <end position="115"/>
    </location>
</feature>
<evidence type="ECO:0000256" key="1">
    <source>
        <dbReference type="ARBA" id="ARBA00004141"/>
    </source>
</evidence>
<evidence type="ECO:0000313" key="13">
    <source>
        <dbReference type="Proteomes" id="UP000095280"/>
    </source>
</evidence>
<keyword evidence="4 11" id="KW-1133">Transmembrane helix</keyword>
<feature type="domain" description="Ionotropic glutamate receptor C-terminal" evidence="12">
    <location>
        <begin position="10"/>
        <end position="243"/>
    </location>
</feature>
<evidence type="ECO:0000256" key="4">
    <source>
        <dbReference type="ARBA" id="ARBA00022989"/>
    </source>
</evidence>
<dbReference type="PANTHER" id="PTHR18966">
    <property type="entry name" value="IONOTROPIC GLUTAMATE RECEPTOR"/>
    <property type="match status" value="1"/>
</dbReference>